<evidence type="ECO:0000313" key="3">
    <source>
        <dbReference type="Proteomes" id="UP000054477"/>
    </source>
</evidence>
<sequence>FKWLKRRQAKSVCIPSSRWIISFEKVSPRTSSRFFIQKMDVKEPEKKMPSTAANATRRSAVRKSDI</sequence>
<reference evidence="2 3" key="1">
    <citation type="submission" date="2014-04" db="EMBL/GenBank/DDBJ databases">
        <authorList>
            <consortium name="DOE Joint Genome Institute"/>
            <person name="Kuo A."/>
            <person name="Kohler A."/>
            <person name="Nagy L.G."/>
            <person name="Floudas D."/>
            <person name="Copeland A."/>
            <person name="Barry K.W."/>
            <person name="Cichocki N."/>
            <person name="Veneault-Fourrey C."/>
            <person name="LaButti K."/>
            <person name="Lindquist E.A."/>
            <person name="Lipzen A."/>
            <person name="Lundell T."/>
            <person name="Morin E."/>
            <person name="Murat C."/>
            <person name="Sun H."/>
            <person name="Tunlid A."/>
            <person name="Henrissat B."/>
            <person name="Grigoriev I.V."/>
            <person name="Hibbett D.S."/>
            <person name="Martin F."/>
            <person name="Nordberg H.P."/>
            <person name="Cantor M.N."/>
            <person name="Hua S.X."/>
        </authorList>
    </citation>
    <scope>NUCLEOTIDE SEQUENCE [LARGE SCALE GENOMIC DNA]</scope>
    <source>
        <strain evidence="2 3">LaAM-08-1</strain>
    </source>
</reference>
<reference evidence="3" key="2">
    <citation type="submission" date="2015-01" db="EMBL/GenBank/DDBJ databases">
        <title>Evolutionary Origins and Diversification of the Mycorrhizal Mutualists.</title>
        <authorList>
            <consortium name="DOE Joint Genome Institute"/>
            <consortium name="Mycorrhizal Genomics Consortium"/>
            <person name="Kohler A."/>
            <person name="Kuo A."/>
            <person name="Nagy L.G."/>
            <person name="Floudas D."/>
            <person name="Copeland A."/>
            <person name="Barry K.W."/>
            <person name="Cichocki N."/>
            <person name="Veneault-Fourrey C."/>
            <person name="LaButti K."/>
            <person name="Lindquist E.A."/>
            <person name="Lipzen A."/>
            <person name="Lundell T."/>
            <person name="Morin E."/>
            <person name="Murat C."/>
            <person name="Riley R."/>
            <person name="Ohm R."/>
            <person name="Sun H."/>
            <person name="Tunlid A."/>
            <person name="Henrissat B."/>
            <person name="Grigoriev I.V."/>
            <person name="Hibbett D.S."/>
            <person name="Martin F."/>
        </authorList>
    </citation>
    <scope>NUCLEOTIDE SEQUENCE [LARGE SCALE GENOMIC DNA]</scope>
    <source>
        <strain evidence="3">LaAM-08-1</strain>
    </source>
</reference>
<name>A0A0C9WR89_9AGAR</name>
<dbReference type="HOGENOM" id="CLU_201365_0_0_1"/>
<dbReference type="OrthoDB" id="7599968at2759"/>
<feature type="region of interest" description="Disordered" evidence="1">
    <location>
        <begin position="45"/>
        <end position="66"/>
    </location>
</feature>
<evidence type="ECO:0000313" key="2">
    <source>
        <dbReference type="EMBL" id="KIJ90363.1"/>
    </source>
</evidence>
<accession>A0A0C9WR89</accession>
<evidence type="ECO:0000256" key="1">
    <source>
        <dbReference type="SAM" id="MobiDB-lite"/>
    </source>
</evidence>
<organism evidence="2 3">
    <name type="scientific">Laccaria amethystina LaAM-08-1</name>
    <dbReference type="NCBI Taxonomy" id="1095629"/>
    <lineage>
        <taxon>Eukaryota</taxon>
        <taxon>Fungi</taxon>
        <taxon>Dikarya</taxon>
        <taxon>Basidiomycota</taxon>
        <taxon>Agaricomycotina</taxon>
        <taxon>Agaricomycetes</taxon>
        <taxon>Agaricomycetidae</taxon>
        <taxon>Agaricales</taxon>
        <taxon>Agaricineae</taxon>
        <taxon>Hydnangiaceae</taxon>
        <taxon>Laccaria</taxon>
    </lineage>
</organism>
<protein>
    <submittedName>
        <fullName evidence="2">Uncharacterized protein</fullName>
    </submittedName>
</protein>
<proteinExistence type="predicted"/>
<keyword evidence="3" id="KW-1185">Reference proteome</keyword>
<dbReference type="Proteomes" id="UP000054477">
    <property type="component" value="Unassembled WGS sequence"/>
</dbReference>
<feature type="non-terminal residue" evidence="2">
    <location>
        <position position="1"/>
    </location>
</feature>
<dbReference type="AlphaFoldDB" id="A0A0C9WR89"/>
<gene>
    <name evidence="2" type="ORF">K443DRAFT_116696</name>
</gene>
<dbReference type="EMBL" id="KN839206">
    <property type="protein sequence ID" value="KIJ90363.1"/>
    <property type="molecule type" value="Genomic_DNA"/>
</dbReference>